<organism evidence="1 2">
    <name type="scientific">Cylicocyclus nassatus</name>
    <name type="common">Nematode worm</name>
    <dbReference type="NCBI Taxonomy" id="53992"/>
    <lineage>
        <taxon>Eukaryota</taxon>
        <taxon>Metazoa</taxon>
        <taxon>Ecdysozoa</taxon>
        <taxon>Nematoda</taxon>
        <taxon>Chromadorea</taxon>
        <taxon>Rhabditida</taxon>
        <taxon>Rhabditina</taxon>
        <taxon>Rhabditomorpha</taxon>
        <taxon>Strongyloidea</taxon>
        <taxon>Strongylidae</taxon>
        <taxon>Cylicocyclus</taxon>
    </lineage>
</organism>
<dbReference type="Proteomes" id="UP001176961">
    <property type="component" value="Unassembled WGS sequence"/>
</dbReference>
<dbReference type="PANTHER" id="PTHR31578:SF3">
    <property type="entry name" value="NEMATODE SPECIFIC PEPTIDE FAMILY"/>
    <property type="match status" value="1"/>
</dbReference>
<dbReference type="InterPro" id="IPR021010">
    <property type="entry name" value="Cytosolic_motility_protein"/>
</dbReference>
<keyword evidence="2" id="KW-1185">Reference proteome</keyword>
<dbReference type="Pfam" id="PF12150">
    <property type="entry name" value="MFP2b"/>
    <property type="match status" value="1"/>
</dbReference>
<evidence type="ECO:0000313" key="1">
    <source>
        <dbReference type="EMBL" id="CAJ0605085.1"/>
    </source>
</evidence>
<reference evidence="1" key="1">
    <citation type="submission" date="2023-07" db="EMBL/GenBank/DDBJ databases">
        <authorList>
            <consortium name="CYATHOMIX"/>
        </authorList>
    </citation>
    <scope>NUCLEOTIDE SEQUENCE</scope>
    <source>
        <strain evidence="1">N/A</strain>
    </source>
</reference>
<sequence>MNEGGKVAANFCWNKNEYKGNVGSIQVLVHLSEHVRGFDYSWIPFPQAASFDKDKEWIPVHVNNDKGDISAGQQDMAAKKICSSGPLVLAIRWFYAVKQDPVIRLRNPILFRIQQNIIRSQQN</sequence>
<name>A0AA36H7A2_CYLNA</name>
<dbReference type="EMBL" id="CATQJL010000316">
    <property type="protein sequence ID" value="CAJ0605085.1"/>
    <property type="molecule type" value="Genomic_DNA"/>
</dbReference>
<dbReference type="AlphaFoldDB" id="A0AA36H7A2"/>
<accession>A0AA36H7A2</accession>
<dbReference type="SUPFAM" id="SSF141739">
    <property type="entry name" value="MFPT repeat-like"/>
    <property type="match status" value="1"/>
</dbReference>
<gene>
    <name evidence="1" type="ORF">CYNAS_LOCUS17068</name>
</gene>
<protein>
    <submittedName>
        <fullName evidence="1">Uncharacterized protein</fullName>
    </submittedName>
</protein>
<evidence type="ECO:0000313" key="2">
    <source>
        <dbReference type="Proteomes" id="UP001176961"/>
    </source>
</evidence>
<dbReference type="PANTHER" id="PTHR31578">
    <property type="entry name" value="PROTEIN CBG21223-RELATED"/>
    <property type="match status" value="1"/>
</dbReference>
<comment type="caution">
    <text evidence="1">The sequence shown here is derived from an EMBL/GenBank/DDBJ whole genome shotgun (WGS) entry which is preliminary data.</text>
</comment>
<proteinExistence type="predicted"/>